<dbReference type="InterPro" id="IPR048634">
    <property type="entry name" value="SecD_SecF_C"/>
</dbReference>
<name>A0A3B0ZVR4_9ZZZZ</name>
<evidence type="ECO:0000256" key="4">
    <source>
        <dbReference type="ARBA" id="ARBA00022475"/>
    </source>
</evidence>
<feature type="transmembrane region" description="Helical" evidence="10">
    <location>
        <begin position="18"/>
        <end position="35"/>
    </location>
</feature>
<dbReference type="InterPro" id="IPR022813">
    <property type="entry name" value="SecD/SecF_arch_bac"/>
</dbReference>
<accession>A0A3B0ZVR4</accession>
<dbReference type="EMBL" id="UOFT01000033">
    <property type="protein sequence ID" value="VAW93310.1"/>
    <property type="molecule type" value="Genomic_DNA"/>
</dbReference>
<dbReference type="Pfam" id="PF07549">
    <property type="entry name" value="Sec_GG"/>
    <property type="match status" value="1"/>
</dbReference>
<dbReference type="Pfam" id="PF02355">
    <property type="entry name" value="SecD_SecF_C"/>
    <property type="match status" value="1"/>
</dbReference>
<dbReference type="NCBIfam" id="TIGR00966">
    <property type="entry name" value="transloc_SecF"/>
    <property type="match status" value="1"/>
</dbReference>
<dbReference type="HAMAP" id="MF_01464_B">
    <property type="entry name" value="SecF_B"/>
    <property type="match status" value="1"/>
</dbReference>
<dbReference type="InterPro" id="IPR055344">
    <property type="entry name" value="SecD_SecF_C_bact"/>
</dbReference>
<dbReference type="InterPro" id="IPR022646">
    <property type="entry name" value="SecD/SecF_CS"/>
</dbReference>
<keyword evidence="8" id="KW-0811">Translocation</keyword>
<evidence type="ECO:0000256" key="3">
    <source>
        <dbReference type="ARBA" id="ARBA00022448"/>
    </source>
</evidence>
<feature type="transmembrane region" description="Helical" evidence="10">
    <location>
        <begin position="271"/>
        <end position="291"/>
    </location>
</feature>
<feature type="domain" description="Protein export membrane protein SecD/SecF C-terminal" evidence="11">
    <location>
        <begin position="116"/>
        <end position="299"/>
    </location>
</feature>
<dbReference type="Gene3D" id="1.20.1640.10">
    <property type="entry name" value="Multidrug efflux transporter AcrB transmembrane domain"/>
    <property type="match status" value="1"/>
</dbReference>
<keyword evidence="7 10" id="KW-1133">Transmembrane helix</keyword>
<dbReference type="InterPro" id="IPR005665">
    <property type="entry name" value="SecF_bac"/>
</dbReference>
<evidence type="ECO:0000256" key="9">
    <source>
        <dbReference type="ARBA" id="ARBA00023136"/>
    </source>
</evidence>
<keyword evidence="5 10" id="KW-0812">Transmembrane</keyword>
<dbReference type="FunFam" id="1.20.1640.10:FF:000024">
    <property type="entry name" value="Multifunctional fusion protein"/>
    <property type="match status" value="1"/>
</dbReference>
<protein>
    <recommendedName>
        <fullName evidence="2">Protein translocase subunit SecF</fullName>
    </recommendedName>
</protein>
<keyword evidence="6" id="KW-0653">Protein transport</keyword>
<feature type="transmembrane region" description="Helical" evidence="10">
    <location>
        <begin position="196"/>
        <end position="217"/>
    </location>
</feature>
<dbReference type="SUPFAM" id="SSF82866">
    <property type="entry name" value="Multidrug efflux transporter AcrB transmembrane domain"/>
    <property type="match status" value="1"/>
</dbReference>
<dbReference type="InterPro" id="IPR022645">
    <property type="entry name" value="SecD/SecF_bac"/>
</dbReference>
<keyword evidence="4" id="KW-1003">Cell membrane</keyword>
<gene>
    <name evidence="12" type="ORF">MNBD_GAMMA23-2014</name>
</gene>
<keyword evidence="9 10" id="KW-0472">Membrane</keyword>
<proteinExistence type="inferred from homology"/>
<dbReference type="NCBIfam" id="TIGR00916">
    <property type="entry name" value="2A0604s01"/>
    <property type="match status" value="1"/>
</dbReference>
<keyword evidence="3" id="KW-0813">Transport</keyword>
<comment type="subcellular location">
    <subcellularLocation>
        <location evidence="1">Cell membrane</location>
        <topology evidence="1">Multi-pass membrane protein</topology>
    </subcellularLocation>
</comment>
<feature type="transmembrane region" description="Helical" evidence="10">
    <location>
        <begin position="169"/>
        <end position="190"/>
    </location>
</feature>
<evidence type="ECO:0000256" key="7">
    <source>
        <dbReference type="ARBA" id="ARBA00022989"/>
    </source>
</evidence>
<evidence type="ECO:0000256" key="2">
    <source>
        <dbReference type="ARBA" id="ARBA00015792"/>
    </source>
</evidence>
<dbReference type="GO" id="GO:0006886">
    <property type="term" value="P:intracellular protein transport"/>
    <property type="evidence" value="ECO:0007669"/>
    <property type="project" value="InterPro"/>
</dbReference>
<evidence type="ECO:0000313" key="12">
    <source>
        <dbReference type="EMBL" id="VAW93310.1"/>
    </source>
</evidence>
<evidence type="ECO:0000256" key="6">
    <source>
        <dbReference type="ARBA" id="ARBA00022927"/>
    </source>
</evidence>
<feature type="transmembrane region" description="Helical" evidence="10">
    <location>
        <begin position="247"/>
        <end position="265"/>
    </location>
</feature>
<dbReference type="GO" id="GO:0015450">
    <property type="term" value="F:protein-transporting ATPase activity"/>
    <property type="evidence" value="ECO:0007669"/>
    <property type="project" value="InterPro"/>
</dbReference>
<sequence>MQIFKTVPTFDFMGKRKLALVFSMSLIIFSLYSLFDKGLNFGLDFTGGVLIEVNYPESVNLENVRATLSKTGYPEASVLHYGTSRDVQIRIAAPKETATDDGKESKSDIVSDIILKALKTADSGVEMRRQEFVGPQVGDELRDDGGLAMIYALAAILIYVMLRFQWRFAFGSIFALIHDVVITLGVFSVFQFNFDLTVLAAVLAIIGYSLNDTIVVFDRIRENFRKLRKNSPTEVINISLNQTLSRTMMTSITTLFVVAAMFALGGEMIHAFSIALLIGIVVGTYSSIYVASSAILSLKVSHADLIQVEKEGADQENFE</sequence>
<reference evidence="12" key="1">
    <citation type="submission" date="2018-06" db="EMBL/GenBank/DDBJ databases">
        <authorList>
            <person name="Zhirakovskaya E."/>
        </authorList>
    </citation>
    <scope>NUCLEOTIDE SEQUENCE</scope>
</reference>
<dbReference type="PANTHER" id="PTHR30081:SF8">
    <property type="entry name" value="PROTEIN TRANSLOCASE SUBUNIT SECF"/>
    <property type="match status" value="1"/>
</dbReference>
<evidence type="ECO:0000256" key="5">
    <source>
        <dbReference type="ARBA" id="ARBA00022692"/>
    </source>
</evidence>
<feature type="transmembrane region" description="Helical" evidence="10">
    <location>
        <begin position="145"/>
        <end position="162"/>
    </location>
</feature>
<dbReference type="GO" id="GO:0005886">
    <property type="term" value="C:plasma membrane"/>
    <property type="evidence" value="ECO:0007669"/>
    <property type="project" value="UniProtKB-SubCell"/>
</dbReference>
<organism evidence="12">
    <name type="scientific">hydrothermal vent metagenome</name>
    <dbReference type="NCBI Taxonomy" id="652676"/>
    <lineage>
        <taxon>unclassified sequences</taxon>
        <taxon>metagenomes</taxon>
        <taxon>ecological metagenomes</taxon>
    </lineage>
</organism>
<dbReference type="PANTHER" id="PTHR30081">
    <property type="entry name" value="PROTEIN-EXPORT MEMBRANE PROTEIN SEC"/>
    <property type="match status" value="1"/>
</dbReference>
<dbReference type="PRINTS" id="PR01755">
    <property type="entry name" value="SECFTRNLCASE"/>
</dbReference>
<dbReference type="AlphaFoldDB" id="A0A3B0ZVR4"/>
<evidence type="ECO:0000256" key="1">
    <source>
        <dbReference type="ARBA" id="ARBA00004651"/>
    </source>
</evidence>
<evidence type="ECO:0000259" key="11">
    <source>
        <dbReference type="Pfam" id="PF02355"/>
    </source>
</evidence>
<evidence type="ECO:0000256" key="8">
    <source>
        <dbReference type="ARBA" id="ARBA00023010"/>
    </source>
</evidence>
<evidence type="ECO:0000256" key="10">
    <source>
        <dbReference type="SAM" id="Phobius"/>
    </source>
</evidence>